<name>A0A418ZV41_9RHOB</name>
<dbReference type="EMBL" id="QZEV01000051">
    <property type="protein sequence ID" value="RJL02908.1"/>
    <property type="molecule type" value="Genomic_DNA"/>
</dbReference>
<keyword evidence="3" id="KW-0812">Transmembrane</keyword>
<dbReference type="AlphaFoldDB" id="A0A418ZV41"/>
<dbReference type="Proteomes" id="UP000285530">
    <property type="component" value="Unassembled WGS sequence"/>
</dbReference>
<gene>
    <name evidence="4" type="ORF">D3P06_10765</name>
</gene>
<keyword evidence="3" id="KW-1133">Transmembrane helix</keyword>
<evidence type="ECO:0000313" key="4">
    <source>
        <dbReference type="EMBL" id="RJL02908.1"/>
    </source>
</evidence>
<keyword evidence="1" id="KW-0175">Coiled coil</keyword>
<dbReference type="RefSeq" id="WP_119886571.1">
    <property type="nucleotide sequence ID" value="NZ_CP067169.1"/>
</dbReference>
<keyword evidence="3" id="KW-0472">Membrane</keyword>
<evidence type="ECO:0000256" key="2">
    <source>
        <dbReference type="SAM" id="MobiDB-lite"/>
    </source>
</evidence>
<accession>A0A418ZV41</accession>
<comment type="caution">
    <text evidence="4">The sequence shown here is derived from an EMBL/GenBank/DDBJ whole genome shotgun (WGS) entry which is preliminary data.</text>
</comment>
<evidence type="ECO:0000256" key="3">
    <source>
        <dbReference type="SAM" id="Phobius"/>
    </source>
</evidence>
<evidence type="ECO:0000313" key="5">
    <source>
        <dbReference type="Proteomes" id="UP000285530"/>
    </source>
</evidence>
<reference evidence="4 5" key="1">
    <citation type="submission" date="2018-09" db="EMBL/GenBank/DDBJ databases">
        <title>Paracoccus onubensis nov. sp. a moderate halophilic bacterium isolated from Gruta de las Maravillas (Aracena, Spain).</title>
        <authorList>
            <person name="Jurado V."/>
            <person name="Gutierrez-Patricio S."/>
            <person name="Gonzalez-Pimentel J.L."/>
            <person name="Laiz L."/>
            <person name="Saiz-Jimenez C."/>
        </authorList>
    </citation>
    <scope>NUCLEOTIDE SEQUENCE [LARGE SCALE GENOMIC DNA]</scope>
    <source>
        <strain evidence="4 5">DSM 19484</strain>
    </source>
</reference>
<sequence length="418" mass="43060">MAGPDIRRIPAHVGVIDHAEVPEGRPAQAGQPGEIRPVESALVGEGPGPDAAARRTTPSEAAPSVTASDSPKTAPAKSDPAPRRGGFLPLVLGGAVAAGLGAAAAIYALPHLPANWQPQGSAAVPAEPAEDRDALIQAAADAGRQAALADLTPRIEALEQDQAPAEDLTPRIEALEQAQGQDETDTLEALRSQLEEQSAQLQDQAARLEELAARPAFDPEAAGALQDQIEAAAADAEQRLEAARAEAQELQDAAAESTRRAQAVAAIAQLQAALDQGVTPDQARQTLEGAGLATPEALQAEVPSLAQLQADYPEAARAALRASFQDSSATGEGNLVTNFLRAQTGARSIAPREGDDTDAVLSRADADVQAGRITDAVTQLQTLPEPARATGPMAEWLTGAEAYTQARAALTDLSSETN</sequence>
<proteinExistence type="predicted"/>
<protein>
    <submittedName>
        <fullName evidence="4">Uncharacterized protein</fullName>
    </submittedName>
</protein>
<organism evidence="4 5">
    <name type="scientific">Paracoccus aestuarii</name>
    <dbReference type="NCBI Taxonomy" id="453842"/>
    <lineage>
        <taxon>Bacteria</taxon>
        <taxon>Pseudomonadati</taxon>
        <taxon>Pseudomonadota</taxon>
        <taxon>Alphaproteobacteria</taxon>
        <taxon>Rhodobacterales</taxon>
        <taxon>Paracoccaceae</taxon>
        <taxon>Paracoccus</taxon>
    </lineage>
</organism>
<feature type="region of interest" description="Disordered" evidence="2">
    <location>
        <begin position="1"/>
        <end position="86"/>
    </location>
</feature>
<keyword evidence="5" id="KW-1185">Reference proteome</keyword>
<feature type="transmembrane region" description="Helical" evidence="3">
    <location>
        <begin position="87"/>
        <end position="109"/>
    </location>
</feature>
<evidence type="ECO:0000256" key="1">
    <source>
        <dbReference type="SAM" id="Coils"/>
    </source>
</evidence>
<feature type="coiled-coil region" evidence="1">
    <location>
        <begin position="184"/>
        <end position="260"/>
    </location>
</feature>
<dbReference type="OrthoDB" id="7659420at2"/>